<dbReference type="Proteomes" id="UP000187209">
    <property type="component" value="Unassembled WGS sequence"/>
</dbReference>
<name>A0A1R2AQD4_9CILI</name>
<dbReference type="InterPro" id="IPR005282">
    <property type="entry name" value="LC_transporter"/>
</dbReference>
<evidence type="ECO:0000313" key="8">
    <source>
        <dbReference type="EMBL" id="OMJ66655.1"/>
    </source>
</evidence>
<dbReference type="Pfam" id="PF04193">
    <property type="entry name" value="PQ-loop"/>
    <property type="match status" value="2"/>
</dbReference>
<dbReference type="SMART" id="SM00679">
    <property type="entry name" value="CTNS"/>
    <property type="match status" value="2"/>
</dbReference>
<evidence type="ECO:0000256" key="4">
    <source>
        <dbReference type="ARBA" id="ARBA00022737"/>
    </source>
</evidence>
<keyword evidence="9" id="KW-1185">Reference proteome</keyword>
<reference evidence="8 9" key="1">
    <citation type="submission" date="2016-11" db="EMBL/GenBank/DDBJ databases">
        <title>The macronuclear genome of Stentor coeruleus: a giant cell with tiny introns.</title>
        <authorList>
            <person name="Slabodnick M."/>
            <person name="Ruby J.G."/>
            <person name="Reiff S.B."/>
            <person name="Swart E.C."/>
            <person name="Gosai S."/>
            <person name="Prabakaran S."/>
            <person name="Witkowska E."/>
            <person name="Larue G.E."/>
            <person name="Fisher S."/>
            <person name="Freeman R.M."/>
            <person name="Gunawardena J."/>
            <person name="Chu W."/>
            <person name="Stover N.A."/>
            <person name="Gregory B.D."/>
            <person name="Nowacki M."/>
            <person name="Derisi J."/>
            <person name="Roy S.W."/>
            <person name="Marshall W.F."/>
            <person name="Sood P."/>
        </authorList>
    </citation>
    <scope>NUCLEOTIDE SEQUENCE [LARGE SCALE GENOMIC DNA]</scope>
    <source>
        <strain evidence="8">WM001</strain>
    </source>
</reference>
<evidence type="ECO:0000256" key="7">
    <source>
        <dbReference type="SAM" id="Phobius"/>
    </source>
</evidence>
<evidence type="ECO:0000256" key="1">
    <source>
        <dbReference type="ARBA" id="ARBA00004127"/>
    </source>
</evidence>
<feature type="transmembrane region" description="Helical" evidence="7">
    <location>
        <begin position="136"/>
        <end position="155"/>
    </location>
</feature>
<evidence type="ECO:0000313" key="9">
    <source>
        <dbReference type="Proteomes" id="UP000187209"/>
    </source>
</evidence>
<proteinExistence type="predicted"/>
<dbReference type="Gene3D" id="1.20.1280.290">
    <property type="match status" value="2"/>
</dbReference>
<evidence type="ECO:0000256" key="2">
    <source>
        <dbReference type="ARBA" id="ARBA00022448"/>
    </source>
</evidence>
<dbReference type="GO" id="GO:0015184">
    <property type="term" value="F:L-cystine transmembrane transporter activity"/>
    <property type="evidence" value="ECO:0007669"/>
    <property type="project" value="TreeGrafter"/>
</dbReference>
<dbReference type="AlphaFoldDB" id="A0A1R2AQD4"/>
<comment type="caution">
    <text evidence="8">The sequence shown here is derived from an EMBL/GenBank/DDBJ whole genome shotgun (WGS) entry which is preliminary data.</text>
</comment>
<dbReference type="GO" id="GO:0012505">
    <property type="term" value="C:endomembrane system"/>
    <property type="evidence" value="ECO:0007669"/>
    <property type="project" value="UniProtKB-SubCell"/>
</dbReference>
<dbReference type="PANTHER" id="PTHR13131">
    <property type="entry name" value="CYSTINOSIN"/>
    <property type="match status" value="1"/>
</dbReference>
<feature type="transmembrane region" description="Helical" evidence="7">
    <location>
        <begin position="6"/>
        <end position="25"/>
    </location>
</feature>
<accession>A0A1R2AQD4</accession>
<gene>
    <name evidence="8" type="ORF">SteCoe_36440</name>
</gene>
<keyword evidence="2" id="KW-0813">Transport</keyword>
<keyword evidence="5 7" id="KW-1133">Transmembrane helix</keyword>
<dbReference type="InterPro" id="IPR006603">
    <property type="entry name" value="PQ-loop_rpt"/>
</dbReference>
<feature type="transmembrane region" description="Helical" evidence="7">
    <location>
        <begin position="78"/>
        <end position="97"/>
    </location>
</feature>
<keyword evidence="4" id="KW-0677">Repeat</keyword>
<organism evidence="8 9">
    <name type="scientific">Stentor coeruleus</name>
    <dbReference type="NCBI Taxonomy" id="5963"/>
    <lineage>
        <taxon>Eukaryota</taxon>
        <taxon>Sar</taxon>
        <taxon>Alveolata</taxon>
        <taxon>Ciliophora</taxon>
        <taxon>Postciliodesmatophora</taxon>
        <taxon>Heterotrichea</taxon>
        <taxon>Heterotrichida</taxon>
        <taxon>Stentoridae</taxon>
        <taxon>Stentor</taxon>
    </lineage>
</organism>
<keyword evidence="6 7" id="KW-0472">Membrane</keyword>
<feature type="transmembrane region" description="Helical" evidence="7">
    <location>
        <begin position="214"/>
        <end position="238"/>
    </location>
</feature>
<dbReference type="EMBL" id="MPUH01001666">
    <property type="protein sequence ID" value="OMJ66655.1"/>
    <property type="molecule type" value="Genomic_DNA"/>
</dbReference>
<dbReference type="GO" id="GO:0005774">
    <property type="term" value="C:vacuolar membrane"/>
    <property type="evidence" value="ECO:0007669"/>
    <property type="project" value="TreeGrafter"/>
</dbReference>
<keyword evidence="3 7" id="KW-0812">Transmembrane</keyword>
<feature type="transmembrane region" description="Helical" evidence="7">
    <location>
        <begin position="109"/>
        <end position="130"/>
    </location>
</feature>
<sequence>MSLVLTVLSIVVGWMYFFAWSISFYPQFRTNYKLGHIKGYSKEFGFLNLSGFLAYFLYSLWGYLEPSIIPGIVDIQDIAFAGHAFVLTLLLIIQCNYYERDFFIVLKLWTKIFVACAWLISIVICSIELAGKFPHAGGNFNGCLWLGYLKVTITLMKYFPQAIKNYLRKSTEGWSIENVMLDFTGGSLSILQIFIDGANSGDWNVFGGGGSFNIAKFCLGFTSIVFDIVFMYQHYFLYRHPPEAKRNLELNLSDG</sequence>
<comment type="subcellular location">
    <subcellularLocation>
        <location evidence="1">Endomembrane system</location>
        <topology evidence="1">Multi-pass membrane protein</topology>
    </subcellularLocation>
</comment>
<evidence type="ECO:0000256" key="6">
    <source>
        <dbReference type="ARBA" id="ARBA00023136"/>
    </source>
</evidence>
<dbReference type="PANTHER" id="PTHR13131:SF5">
    <property type="entry name" value="CYSTINOSIN"/>
    <property type="match status" value="1"/>
</dbReference>
<evidence type="ECO:0000256" key="5">
    <source>
        <dbReference type="ARBA" id="ARBA00022989"/>
    </source>
</evidence>
<protein>
    <recommendedName>
        <fullName evidence="10">Cystinosin</fullName>
    </recommendedName>
</protein>
<evidence type="ECO:0000256" key="3">
    <source>
        <dbReference type="ARBA" id="ARBA00022692"/>
    </source>
</evidence>
<dbReference type="OrthoDB" id="75720at2759"/>
<feature type="transmembrane region" description="Helical" evidence="7">
    <location>
        <begin position="176"/>
        <end position="194"/>
    </location>
</feature>
<feature type="transmembrane region" description="Helical" evidence="7">
    <location>
        <begin position="46"/>
        <end position="63"/>
    </location>
</feature>
<evidence type="ECO:0008006" key="10">
    <source>
        <dbReference type="Google" id="ProtNLM"/>
    </source>
</evidence>